<dbReference type="InterPro" id="IPR015424">
    <property type="entry name" value="PyrdxlP-dep_Trfase"/>
</dbReference>
<dbReference type="InterPro" id="IPR006311">
    <property type="entry name" value="TAT_signal"/>
</dbReference>
<feature type="chain" id="PRO_5004461839" evidence="5">
    <location>
        <begin position="29"/>
        <end position="381"/>
    </location>
</feature>
<organism evidence="7 8">
    <name type="scientific">Lunatimonas lonarensis</name>
    <dbReference type="NCBI Taxonomy" id="1232681"/>
    <lineage>
        <taxon>Bacteria</taxon>
        <taxon>Pseudomonadati</taxon>
        <taxon>Bacteroidota</taxon>
        <taxon>Cytophagia</taxon>
        <taxon>Cytophagales</taxon>
        <taxon>Cyclobacteriaceae</taxon>
    </lineage>
</organism>
<evidence type="ECO:0000313" key="7">
    <source>
        <dbReference type="EMBL" id="EON76098.1"/>
    </source>
</evidence>
<keyword evidence="8" id="KW-1185">Reference proteome</keyword>
<dbReference type="GO" id="GO:0008483">
    <property type="term" value="F:transaminase activity"/>
    <property type="evidence" value="ECO:0007669"/>
    <property type="project" value="UniProtKB-KW"/>
</dbReference>
<feature type="signal peptide" evidence="5">
    <location>
        <begin position="1"/>
        <end position="28"/>
    </location>
</feature>
<feature type="domain" description="Aminotransferase class I/classII large" evidence="6">
    <location>
        <begin position="48"/>
        <end position="369"/>
    </location>
</feature>
<dbReference type="AlphaFoldDB" id="R7ZPX8"/>
<dbReference type="OrthoDB" id="9813612at2"/>
<dbReference type="Gene3D" id="3.90.1150.10">
    <property type="entry name" value="Aspartate Aminotransferase, domain 1"/>
    <property type="match status" value="1"/>
</dbReference>
<dbReference type="STRING" id="1232681.ADIS_3226"/>
<dbReference type="SUPFAM" id="SSF53383">
    <property type="entry name" value="PLP-dependent transferases"/>
    <property type="match status" value="1"/>
</dbReference>
<evidence type="ECO:0000313" key="8">
    <source>
        <dbReference type="Proteomes" id="UP000013909"/>
    </source>
</evidence>
<name>R7ZPX8_9BACT</name>
<proteinExistence type="inferred from homology"/>
<reference evidence="7 8" key="1">
    <citation type="submission" date="2013-02" db="EMBL/GenBank/DDBJ databases">
        <title>A novel strain isolated from Lonar lake, Maharashtra, India.</title>
        <authorList>
            <person name="Singh A."/>
        </authorList>
    </citation>
    <scope>NUCLEOTIDE SEQUENCE [LARGE SCALE GENOMIC DNA]</scope>
    <source>
        <strain evidence="7 8">AK24</strain>
    </source>
</reference>
<dbReference type="Pfam" id="PF00155">
    <property type="entry name" value="Aminotran_1_2"/>
    <property type="match status" value="1"/>
</dbReference>
<comment type="caution">
    <text evidence="7">The sequence shown here is derived from an EMBL/GenBank/DDBJ whole genome shotgun (WGS) entry which is preliminary data.</text>
</comment>
<sequence>MKNLNRRNWLKASMTATAGILTAGYVQAAPSAPQHALAKKRPADYYARLSSNENPFGPAASAKKALKAAIDDAFLYPRHYRDQLVETIAKVEGVDKSYILLGAGSSELLHAAARVYGGKSTKVLSADPTYFSLVRSAESLGAEWVKVPLTKELDHNLGAMEDKVSKDISLLYLVNPNNPTGKIMTGTEIRSFCDLVSDKVPVFVDEAYIDYMDDPAGSTTVECVRNGKNIIVAKTFSKVHAFAGLRVGYCIAQPDVIKALSAEGPRNTLTGPSMAAAAASLTDAEFLKYSVKKNEEGKQFVYSELKRLGFEYVPSHTNFILFPIGMDGAEFQKKMMANQVSIKTALIDGQQYCRVSMGTLDDLGMFVDAFKKVHTHKLNKV</sequence>
<keyword evidence="4" id="KW-0663">Pyridoxal phosphate</keyword>
<keyword evidence="5" id="KW-0732">Signal</keyword>
<evidence type="ECO:0000259" key="6">
    <source>
        <dbReference type="Pfam" id="PF00155"/>
    </source>
</evidence>
<dbReference type="Gene3D" id="3.40.640.10">
    <property type="entry name" value="Type I PLP-dependent aspartate aminotransferase-like (Major domain)"/>
    <property type="match status" value="1"/>
</dbReference>
<dbReference type="PATRIC" id="fig|1288963.3.peg.3219"/>
<dbReference type="PANTHER" id="PTHR43643">
    <property type="entry name" value="HISTIDINOL-PHOSPHATE AMINOTRANSFERASE 2"/>
    <property type="match status" value="1"/>
</dbReference>
<dbReference type="InterPro" id="IPR004839">
    <property type="entry name" value="Aminotransferase_I/II_large"/>
</dbReference>
<dbReference type="RefSeq" id="WP_010855359.1">
    <property type="nucleotide sequence ID" value="NZ_AQHR01000088.1"/>
</dbReference>
<keyword evidence="3 7" id="KW-0808">Transferase</keyword>
<accession>R7ZPX8</accession>
<dbReference type="PANTHER" id="PTHR43643:SF3">
    <property type="entry name" value="HISTIDINOL-PHOSPHATE AMINOTRANSFERASE"/>
    <property type="match status" value="1"/>
</dbReference>
<dbReference type="PROSITE" id="PS51318">
    <property type="entry name" value="TAT"/>
    <property type="match status" value="1"/>
</dbReference>
<dbReference type="CDD" id="cd00609">
    <property type="entry name" value="AAT_like"/>
    <property type="match status" value="1"/>
</dbReference>
<evidence type="ECO:0000256" key="5">
    <source>
        <dbReference type="SAM" id="SignalP"/>
    </source>
</evidence>
<dbReference type="EMBL" id="AQHR01000088">
    <property type="protein sequence ID" value="EON76098.1"/>
    <property type="molecule type" value="Genomic_DNA"/>
</dbReference>
<protein>
    <submittedName>
        <fullName evidence="7">Histidinol-phosphate aminotransferase</fullName>
    </submittedName>
</protein>
<evidence type="ECO:0000256" key="3">
    <source>
        <dbReference type="ARBA" id="ARBA00022679"/>
    </source>
</evidence>
<dbReference type="InterPro" id="IPR015421">
    <property type="entry name" value="PyrdxlP-dep_Trfase_major"/>
</dbReference>
<keyword evidence="2 7" id="KW-0032">Aminotransferase</keyword>
<evidence type="ECO:0000256" key="2">
    <source>
        <dbReference type="ARBA" id="ARBA00022576"/>
    </source>
</evidence>
<evidence type="ECO:0000256" key="4">
    <source>
        <dbReference type="ARBA" id="ARBA00022898"/>
    </source>
</evidence>
<evidence type="ECO:0000256" key="1">
    <source>
        <dbReference type="ARBA" id="ARBA00007970"/>
    </source>
</evidence>
<dbReference type="GO" id="GO:0030170">
    <property type="term" value="F:pyridoxal phosphate binding"/>
    <property type="evidence" value="ECO:0007669"/>
    <property type="project" value="InterPro"/>
</dbReference>
<gene>
    <name evidence="7" type="ORF">ADIS_3226</name>
</gene>
<comment type="similarity">
    <text evidence="1">Belongs to the class-II pyridoxal-phosphate-dependent aminotransferase family. Histidinol-phosphate aminotransferase subfamily.</text>
</comment>
<dbReference type="InterPro" id="IPR015422">
    <property type="entry name" value="PyrdxlP-dep_Trfase_small"/>
</dbReference>
<dbReference type="InterPro" id="IPR050106">
    <property type="entry name" value="HistidinolP_aminotransfase"/>
</dbReference>
<dbReference type="Proteomes" id="UP000013909">
    <property type="component" value="Unassembled WGS sequence"/>
</dbReference>